<feature type="compositionally biased region" description="Low complexity" evidence="7">
    <location>
        <begin position="802"/>
        <end position="815"/>
    </location>
</feature>
<dbReference type="SMART" id="SM00320">
    <property type="entry name" value="WD40"/>
    <property type="match status" value="3"/>
</dbReference>
<accession>A0A6U0K970</accession>
<name>A0A6U0K970_9EUKA</name>
<feature type="region of interest" description="Disordered" evidence="7">
    <location>
        <begin position="589"/>
        <end position="627"/>
    </location>
</feature>
<comment type="similarity">
    <text evidence="2">Belongs to the WD repeat EDC4 family.</text>
</comment>
<dbReference type="PROSITE" id="PS50294">
    <property type="entry name" value="WD_REPEATS_REGION"/>
    <property type="match status" value="1"/>
</dbReference>
<dbReference type="GO" id="GO:0000932">
    <property type="term" value="C:P-body"/>
    <property type="evidence" value="ECO:0007669"/>
    <property type="project" value="UniProtKB-SubCell"/>
</dbReference>
<dbReference type="GO" id="GO:0031087">
    <property type="term" value="P:deadenylation-independent decapping of nuclear-transcribed mRNA"/>
    <property type="evidence" value="ECO:0007669"/>
    <property type="project" value="InterPro"/>
</dbReference>
<evidence type="ECO:0000256" key="3">
    <source>
        <dbReference type="ARBA" id="ARBA00022490"/>
    </source>
</evidence>
<dbReference type="SUPFAM" id="SSF50978">
    <property type="entry name" value="WD40 repeat-like"/>
    <property type="match status" value="1"/>
</dbReference>
<gene>
    <name evidence="9" type="ORF">PCOS0759_LOCUS2912</name>
    <name evidence="10" type="ORF">PCOS0759_LOCUS2913</name>
</gene>
<keyword evidence="3" id="KW-0963">Cytoplasm</keyword>
<dbReference type="EMBL" id="HBGD01003530">
    <property type="protein sequence ID" value="CAD9079673.1"/>
    <property type="molecule type" value="Transcribed_RNA"/>
</dbReference>
<evidence type="ECO:0000256" key="1">
    <source>
        <dbReference type="ARBA" id="ARBA00004201"/>
    </source>
</evidence>
<evidence type="ECO:0000256" key="7">
    <source>
        <dbReference type="SAM" id="MobiDB-lite"/>
    </source>
</evidence>
<evidence type="ECO:0000256" key="2">
    <source>
        <dbReference type="ARBA" id="ARBA00009639"/>
    </source>
</evidence>
<sequence>MLSAEDLEKQFLTSGSKSQQSQQQRVQHHHHHHHQHLQQPIASPPRRDTPHPSEGITDSAFGSMQQQQQQRNNNQAASGDMSGGNVSSLHRNQQQQMLLKQMMQQQDRQNTAPSPSMASPMRSHHSSSSRTPSSPSSPHHVTKQHHISQPKSPSKSSLEQITPKDFEYVAKVHTEQRIPTQITTLTLYESDPKFQFGHIIATNPSLMVYGLRAGLLRTMNRYNGTTALFSAHKRHITDIAFKPNSNVLASASQDKTLVIWNINPDDLPAADNAKGLDSIALILKQPMDQNHAFFKRIAWDATRESTLIALKSDNSLVALNVESLVRQAASNPEKEMEFSLDLEGVQLIAQPSDVKTNDICFSRDSKFLVTGDDSGVVRIYDVAASYALKKSFSSFHGSIFSVNFCGGKHRAKANSYLVVGGENNSVFKVWNLSDLKVPMLVQSVTISASGAGVSSGAGAGSSLNILNQVQIDEYSQYLFAANMLDNALFVLHLNENTDGEFQFDSVSEFLTESCIVSYTTETRRMDDGTFMFGIFCMTTTQMGLIHFSSSDAASNASKGSPRMPVQSSGLMTGDDEVDDITIELPAHVSASTQQKIHHPHAVRASPGKGGQAQNSQALSSQPQPATESLKTLEKSIISQVSQLLQKERFELRREIEIERQRLIQEDHQRQQELLRVVSETLAQDVPDQLAAIVDENMNETIVPGIKKNMDALTKKLSKKVEESMRKQVQDSFKESFNSGLREVLLPSFEKMVGSMLEQLSRVFASGIEEQLKRPLEKYYKKVNEDAIRRLEQQMREGLKDVTSLSGGSSTQGGTSVPTQKPSPTDEILSLLQSQEYEQAFARVLSVHDADFVLWTCKQANPDDIFEKEPVPLSQAVILSLMQQISFDFSKDVNMKLDWIQKAALALNPQDSTIAHHVLPVLGHVHQQILNAAPNHPQQARKFKMTSHVINSLMK</sequence>
<dbReference type="InterPro" id="IPR045152">
    <property type="entry name" value="EDC4-like"/>
</dbReference>
<dbReference type="InterPro" id="IPR001680">
    <property type="entry name" value="WD40_rpt"/>
</dbReference>
<dbReference type="Gene3D" id="2.130.10.10">
    <property type="entry name" value="YVTN repeat-like/Quinoprotein amine dehydrogenase"/>
    <property type="match status" value="2"/>
</dbReference>
<feature type="region of interest" description="Disordered" evidence="7">
    <location>
        <begin position="798"/>
        <end position="823"/>
    </location>
</feature>
<organism evidence="10">
    <name type="scientific">Percolomonas cosmopolitus</name>
    <dbReference type="NCBI Taxonomy" id="63605"/>
    <lineage>
        <taxon>Eukaryota</taxon>
        <taxon>Discoba</taxon>
        <taxon>Heterolobosea</taxon>
        <taxon>Tetramitia</taxon>
        <taxon>Eutetramitia</taxon>
        <taxon>Percolomonadidae</taxon>
        <taxon>Percolomonas</taxon>
    </lineage>
</organism>
<dbReference type="InterPro" id="IPR036322">
    <property type="entry name" value="WD40_repeat_dom_sf"/>
</dbReference>
<dbReference type="Pfam" id="PF00400">
    <property type="entry name" value="WD40"/>
    <property type="match status" value="2"/>
</dbReference>
<feature type="domain" description="Enhancer of mRNA-decapping protein 4 C-terminal" evidence="8">
    <location>
        <begin position="827"/>
        <end position="940"/>
    </location>
</feature>
<feature type="compositionally biased region" description="Low complexity" evidence="7">
    <location>
        <begin position="93"/>
        <end position="121"/>
    </location>
</feature>
<feature type="compositionally biased region" description="Polar residues" evidence="7">
    <location>
        <begin position="611"/>
        <end position="627"/>
    </location>
</feature>
<dbReference type="Pfam" id="PF21289">
    <property type="entry name" value="EDC4_C"/>
    <property type="match status" value="1"/>
</dbReference>
<evidence type="ECO:0000256" key="4">
    <source>
        <dbReference type="ARBA" id="ARBA00022574"/>
    </source>
</evidence>
<evidence type="ECO:0000256" key="5">
    <source>
        <dbReference type="ARBA" id="ARBA00022737"/>
    </source>
</evidence>
<evidence type="ECO:0000313" key="9">
    <source>
        <dbReference type="EMBL" id="CAD9079672.1"/>
    </source>
</evidence>
<dbReference type="Gene3D" id="1.10.220.100">
    <property type="entry name" value="conserved c-terminal region of ge- 1"/>
    <property type="match status" value="1"/>
</dbReference>
<keyword evidence="5" id="KW-0677">Repeat</keyword>
<protein>
    <recommendedName>
        <fullName evidence="8">Enhancer of mRNA-decapping protein 4 C-terminal domain-containing protein</fullName>
    </recommendedName>
</protein>
<dbReference type="InterPro" id="IPR049404">
    <property type="entry name" value="EDC4_C"/>
</dbReference>
<dbReference type="PANTHER" id="PTHR15598">
    <property type="entry name" value="ENHANCER OF MRNA-DECAPPING PROTEIN 4"/>
    <property type="match status" value="1"/>
</dbReference>
<feature type="compositionally biased region" description="Low complexity" evidence="7">
    <location>
        <begin position="128"/>
        <end position="139"/>
    </location>
</feature>
<dbReference type="PROSITE" id="PS00678">
    <property type="entry name" value="WD_REPEATS_1"/>
    <property type="match status" value="1"/>
</dbReference>
<feature type="region of interest" description="Disordered" evidence="7">
    <location>
        <begin position="551"/>
        <end position="572"/>
    </location>
</feature>
<dbReference type="EMBL" id="HBGD01003529">
    <property type="protein sequence ID" value="CAD9079672.1"/>
    <property type="molecule type" value="Transcribed_RNA"/>
</dbReference>
<keyword evidence="4 6" id="KW-0853">WD repeat</keyword>
<dbReference type="InterPro" id="IPR044938">
    <property type="entry name" value="EDC4_C_sf"/>
</dbReference>
<reference evidence="10" key="1">
    <citation type="submission" date="2021-01" db="EMBL/GenBank/DDBJ databases">
        <authorList>
            <person name="Corre E."/>
            <person name="Pelletier E."/>
            <person name="Niang G."/>
            <person name="Scheremetjew M."/>
            <person name="Finn R."/>
            <person name="Kale V."/>
            <person name="Holt S."/>
            <person name="Cochrane G."/>
            <person name="Meng A."/>
            <person name="Brown T."/>
            <person name="Cohen L."/>
        </authorList>
    </citation>
    <scope>NUCLEOTIDE SEQUENCE</scope>
    <source>
        <strain evidence="10">WS</strain>
    </source>
</reference>
<feature type="compositionally biased region" description="Basic residues" evidence="7">
    <location>
        <begin position="26"/>
        <end position="36"/>
    </location>
</feature>
<evidence type="ECO:0000256" key="6">
    <source>
        <dbReference type="PROSITE-ProRule" id="PRU00221"/>
    </source>
</evidence>
<feature type="repeat" description="WD" evidence="6">
    <location>
        <begin position="229"/>
        <end position="270"/>
    </location>
</feature>
<feature type="region of interest" description="Disordered" evidence="7">
    <location>
        <begin position="1"/>
        <end position="160"/>
    </location>
</feature>
<dbReference type="AlphaFoldDB" id="A0A6U0K970"/>
<dbReference type="InterPro" id="IPR019775">
    <property type="entry name" value="WD40_repeat_CS"/>
</dbReference>
<dbReference type="PROSITE" id="PS50082">
    <property type="entry name" value="WD_REPEATS_2"/>
    <property type="match status" value="1"/>
</dbReference>
<feature type="compositionally biased region" description="Polar residues" evidence="7">
    <location>
        <begin position="149"/>
        <end position="160"/>
    </location>
</feature>
<feature type="compositionally biased region" description="Low complexity" evidence="7">
    <location>
        <begin position="65"/>
        <end position="75"/>
    </location>
</feature>
<evidence type="ECO:0000313" key="10">
    <source>
        <dbReference type="EMBL" id="CAD9079673.1"/>
    </source>
</evidence>
<proteinExistence type="inferred from homology"/>
<evidence type="ECO:0000259" key="8">
    <source>
        <dbReference type="Pfam" id="PF21289"/>
    </source>
</evidence>
<dbReference type="PANTHER" id="PTHR15598:SF5">
    <property type="entry name" value="ENHANCER OF MRNA-DECAPPING PROTEIN 4"/>
    <property type="match status" value="1"/>
</dbReference>
<dbReference type="InterPro" id="IPR015943">
    <property type="entry name" value="WD40/YVTN_repeat-like_dom_sf"/>
</dbReference>
<comment type="subcellular location">
    <subcellularLocation>
        <location evidence="1">Cytoplasm</location>
        <location evidence="1">P-body</location>
    </subcellularLocation>
</comment>